<evidence type="ECO:0000313" key="1">
    <source>
        <dbReference type="EMBL" id="KAH0894463.1"/>
    </source>
</evidence>
<dbReference type="Gene3D" id="3.30.200.20">
    <property type="entry name" value="Phosphorylase Kinase, domain 1"/>
    <property type="match status" value="1"/>
</dbReference>
<sequence length="166" mass="18977">MLSFEPKDMPTSEEALADPYFKNLAKVERELSCQPVTKLEFEFERRRIRKEDVRELGVSRVSPKMLKEYLDGSEPPNFMYPSGNSRNSLLTSRNISRMVLAQHASLGLVFCTLVTTMRRHNRVQWKSLMDSPSVASEIHSDCVVLTGEFLLASLKLFKVFCALCLI</sequence>
<dbReference type="Proteomes" id="UP000824890">
    <property type="component" value="Unassembled WGS sequence"/>
</dbReference>
<name>A0ABQ8APT8_BRANA</name>
<reference evidence="1 2" key="1">
    <citation type="submission" date="2021-05" db="EMBL/GenBank/DDBJ databases">
        <title>Genome Assembly of Synthetic Allotetraploid Brassica napus Reveals Homoeologous Exchanges between Subgenomes.</title>
        <authorList>
            <person name="Davis J.T."/>
        </authorList>
    </citation>
    <scope>NUCLEOTIDE SEQUENCE [LARGE SCALE GENOMIC DNA]</scope>
    <source>
        <strain evidence="2">cv. Da-Ae</strain>
        <tissue evidence="1">Seedling</tissue>
    </source>
</reference>
<protein>
    <submittedName>
        <fullName evidence="1">Uncharacterized protein</fullName>
    </submittedName>
</protein>
<dbReference type="Gene3D" id="1.10.510.10">
    <property type="entry name" value="Transferase(Phosphotransferase) domain 1"/>
    <property type="match status" value="1"/>
</dbReference>
<gene>
    <name evidence="1" type="ORF">HID58_056892</name>
</gene>
<proteinExistence type="predicted"/>
<evidence type="ECO:0000313" key="2">
    <source>
        <dbReference type="Proteomes" id="UP000824890"/>
    </source>
</evidence>
<organism evidence="1 2">
    <name type="scientific">Brassica napus</name>
    <name type="common">Rape</name>
    <dbReference type="NCBI Taxonomy" id="3708"/>
    <lineage>
        <taxon>Eukaryota</taxon>
        <taxon>Viridiplantae</taxon>
        <taxon>Streptophyta</taxon>
        <taxon>Embryophyta</taxon>
        <taxon>Tracheophyta</taxon>
        <taxon>Spermatophyta</taxon>
        <taxon>Magnoliopsida</taxon>
        <taxon>eudicotyledons</taxon>
        <taxon>Gunneridae</taxon>
        <taxon>Pentapetalae</taxon>
        <taxon>rosids</taxon>
        <taxon>malvids</taxon>
        <taxon>Brassicales</taxon>
        <taxon>Brassicaceae</taxon>
        <taxon>Brassiceae</taxon>
        <taxon>Brassica</taxon>
    </lineage>
</organism>
<keyword evidence="2" id="KW-1185">Reference proteome</keyword>
<dbReference type="EMBL" id="JAGKQM010000013">
    <property type="protein sequence ID" value="KAH0894463.1"/>
    <property type="molecule type" value="Genomic_DNA"/>
</dbReference>
<comment type="caution">
    <text evidence="1">The sequence shown here is derived from an EMBL/GenBank/DDBJ whole genome shotgun (WGS) entry which is preliminary data.</text>
</comment>
<accession>A0ABQ8APT8</accession>